<name>A0AAE6YF87_STRAT</name>
<proteinExistence type="predicted"/>
<dbReference type="PROSITE" id="PS51192">
    <property type="entry name" value="HELICASE_ATP_BIND_1"/>
    <property type="match status" value="1"/>
</dbReference>
<feature type="domain" description="Helicase ATP-binding" evidence="1">
    <location>
        <begin position="25"/>
        <end position="195"/>
    </location>
</feature>
<dbReference type="GO" id="GO:0016787">
    <property type="term" value="F:hydrolase activity"/>
    <property type="evidence" value="ECO:0007669"/>
    <property type="project" value="InterPro"/>
</dbReference>
<organism evidence="2 3">
    <name type="scientific">Streptomyces antibioticus</name>
    <dbReference type="NCBI Taxonomy" id="1890"/>
    <lineage>
        <taxon>Bacteria</taxon>
        <taxon>Bacillati</taxon>
        <taxon>Actinomycetota</taxon>
        <taxon>Actinomycetes</taxon>
        <taxon>Kitasatosporales</taxon>
        <taxon>Streptomycetaceae</taxon>
        <taxon>Streptomyces</taxon>
    </lineage>
</organism>
<dbReference type="GO" id="GO:0003677">
    <property type="term" value="F:DNA binding"/>
    <property type="evidence" value="ECO:0007669"/>
    <property type="project" value="InterPro"/>
</dbReference>
<dbReference type="Proteomes" id="UP000502504">
    <property type="component" value="Chromosome"/>
</dbReference>
<keyword evidence="2" id="KW-0547">Nucleotide-binding</keyword>
<dbReference type="InterPro" id="IPR050742">
    <property type="entry name" value="Helicase_Restrict-Modif_Enz"/>
</dbReference>
<keyword evidence="2" id="KW-0347">Helicase</keyword>
<dbReference type="PANTHER" id="PTHR47396">
    <property type="entry name" value="TYPE I RESTRICTION ENZYME ECOKI R PROTEIN"/>
    <property type="match status" value="1"/>
</dbReference>
<dbReference type="Gene3D" id="3.40.50.300">
    <property type="entry name" value="P-loop containing nucleotide triphosphate hydrolases"/>
    <property type="match status" value="1"/>
</dbReference>
<gene>
    <name evidence="2" type="ORF">HCX60_38360</name>
</gene>
<keyword evidence="2" id="KW-0378">Hydrolase</keyword>
<accession>A0AAE6YF87</accession>
<evidence type="ECO:0000313" key="3">
    <source>
        <dbReference type="Proteomes" id="UP000502504"/>
    </source>
</evidence>
<dbReference type="InterPro" id="IPR027417">
    <property type="entry name" value="P-loop_NTPase"/>
</dbReference>
<evidence type="ECO:0000259" key="1">
    <source>
        <dbReference type="PROSITE" id="PS51192"/>
    </source>
</evidence>
<dbReference type="AlphaFoldDB" id="A0AAE6YF87"/>
<reference evidence="2 3" key="1">
    <citation type="submission" date="2020-03" db="EMBL/GenBank/DDBJ databases">
        <title>Is there a link between lipid content and antibiotic production in Streptomyces?</title>
        <authorList>
            <person name="David M."/>
            <person name="Lejeune C."/>
            <person name="Abreu S."/>
            <person name="Thibessard A."/>
            <person name="Leblond P."/>
            <person name="Chaminade P."/>
            <person name="Virolle M.-J."/>
        </authorList>
    </citation>
    <scope>NUCLEOTIDE SEQUENCE [LARGE SCALE GENOMIC DNA]</scope>
    <source>
        <strain evidence="2 3">DSM 41481</strain>
    </source>
</reference>
<dbReference type="GO" id="GO:0005829">
    <property type="term" value="C:cytosol"/>
    <property type="evidence" value="ECO:0007669"/>
    <property type="project" value="TreeGrafter"/>
</dbReference>
<evidence type="ECO:0000313" key="2">
    <source>
        <dbReference type="EMBL" id="QIT48643.1"/>
    </source>
</evidence>
<dbReference type="GO" id="GO:0005524">
    <property type="term" value="F:ATP binding"/>
    <property type="evidence" value="ECO:0007669"/>
    <property type="project" value="InterPro"/>
</dbReference>
<dbReference type="SMART" id="SM00487">
    <property type="entry name" value="DEXDc"/>
    <property type="match status" value="1"/>
</dbReference>
<dbReference type="SUPFAM" id="SSF52540">
    <property type="entry name" value="P-loop containing nucleoside triphosphate hydrolases"/>
    <property type="match status" value="1"/>
</dbReference>
<dbReference type="Pfam" id="PF04851">
    <property type="entry name" value="ResIII"/>
    <property type="match status" value="1"/>
</dbReference>
<keyword evidence="2" id="KW-0067">ATP-binding</keyword>
<dbReference type="GO" id="GO:0004386">
    <property type="term" value="F:helicase activity"/>
    <property type="evidence" value="ECO:0007669"/>
    <property type="project" value="UniProtKB-KW"/>
</dbReference>
<dbReference type="EMBL" id="CP050692">
    <property type="protein sequence ID" value="QIT48643.1"/>
    <property type="molecule type" value="Genomic_DNA"/>
</dbReference>
<sequence length="195" mass="21006">MTVKLRDHQVEAVSNIVRGLDIPPGGIPGHGLRGQVHAACGTGKTTIAAASARRLVPRGRVLVLVPTLDLLAQTVKAWHDVGHRGPAVAVCSLQDDPELWDLKVRSTTNPVQLALWHGQGPVTIYATYASLGVLAEAFEGVYGQQLAPVDLAVVDEAHRTSGSMGKAWADIHKQTVIPAVRRLYLTATPRIWQER</sequence>
<dbReference type="InterPro" id="IPR014001">
    <property type="entry name" value="Helicase_ATP-bd"/>
</dbReference>
<protein>
    <submittedName>
        <fullName evidence="2">DEAD/DEAH box helicase family protein</fullName>
    </submittedName>
</protein>
<dbReference type="PANTHER" id="PTHR47396:SF1">
    <property type="entry name" value="ATP-DEPENDENT HELICASE IRC3-RELATED"/>
    <property type="match status" value="1"/>
</dbReference>
<dbReference type="InterPro" id="IPR006935">
    <property type="entry name" value="Helicase/UvrB_N"/>
</dbReference>